<protein>
    <submittedName>
        <fullName evidence="2">Class I SAM-dependent methyltransferase</fullName>
    </submittedName>
</protein>
<dbReference type="SUPFAM" id="SSF53335">
    <property type="entry name" value="S-adenosyl-L-methionine-dependent methyltransferases"/>
    <property type="match status" value="1"/>
</dbReference>
<dbReference type="Pfam" id="PF13847">
    <property type="entry name" value="Methyltransf_31"/>
    <property type="match status" value="1"/>
</dbReference>
<dbReference type="CDD" id="cd02440">
    <property type="entry name" value="AdoMet_MTases"/>
    <property type="match status" value="1"/>
</dbReference>
<keyword evidence="3" id="KW-1185">Reference proteome</keyword>
<proteinExistence type="predicted"/>
<dbReference type="PANTHER" id="PTHR43861:SF1">
    <property type="entry name" value="TRANS-ACONITATE 2-METHYLTRANSFERASE"/>
    <property type="match status" value="1"/>
</dbReference>
<dbReference type="GO" id="GO:0032259">
    <property type="term" value="P:methylation"/>
    <property type="evidence" value="ECO:0007669"/>
    <property type="project" value="UniProtKB-KW"/>
</dbReference>
<dbReference type="KEGG" id="maqe:RJ40_12475"/>
<dbReference type="Gene3D" id="3.40.50.150">
    <property type="entry name" value="Vaccinia Virus protein VP39"/>
    <property type="match status" value="1"/>
</dbReference>
<reference evidence="2" key="2">
    <citation type="submission" date="2019-02" db="EMBL/GenBank/DDBJ databases">
        <authorList>
            <person name="Chen S.-C."/>
            <person name="Chien H.-H."/>
            <person name="Lai M.-C."/>
        </authorList>
    </citation>
    <scope>NUCLEOTIDE SEQUENCE</scope>
    <source>
        <strain evidence="2">N2F9704</strain>
    </source>
</reference>
<name>A0A8A3S8V2_9EURY</name>
<gene>
    <name evidence="2" type="ORF">RJ40_12475</name>
</gene>
<evidence type="ECO:0000259" key="1">
    <source>
        <dbReference type="Pfam" id="PF13847"/>
    </source>
</evidence>
<organism evidence="2 3">
    <name type="scientific">Methanofollis aquaemaris</name>
    <dbReference type="NCBI Taxonomy" id="126734"/>
    <lineage>
        <taxon>Archaea</taxon>
        <taxon>Methanobacteriati</taxon>
        <taxon>Methanobacteriota</taxon>
        <taxon>Stenosarchaea group</taxon>
        <taxon>Methanomicrobia</taxon>
        <taxon>Methanomicrobiales</taxon>
        <taxon>Methanomicrobiaceae</taxon>
        <taxon>Methanofollis</taxon>
    </lineage>
</organism>
<reference evidence="2" key="1">
    <citation type="journal article" date="2001" name="Int. J. Syst. Evol. Microbiol.">
        <title>Methanofollis aquaemaris sp. nov., a methanogen isolated from an aquaculture fish pond.</title>
        <authorList>
            <person name="Lai M.C."/>
            <person name="Chen S.C."/>
        </authorList>
    </citation>
    <scope>NUCLEOTIDE SEQUENCE</scope>
    <source>
        <strain evidence="2">N2F9704</strain>
    </source>
</reference>
<feature type="domain" description="Methyltransferase" evidence="1">
    <location>
        <begin position="50"/>
        <end position="159"/>
    </location>
</feature>
<keyword evidence="2" id="KW-0489">Methyltransferase</keyword>
<dbReference type="PANTHER" id="PTHR43861">
    <property type="entry name" value="TRANS-ACONITATE 2-METHYLTRANSFERASE-RELATED"/>
    <property type="match status" value="1"/>
</dbReference>
<evidence type="ECO:0000313" key="2">
    <source>
        <dbReference type="EMBL" id="QSZ68249.1"/>
    </source>
</evidence>
<dbReference type="AlphaFoldDB" id="A0A8A3S8V2"/>
<dbReference type="Proteomes" id="UP001042704">
    <property type="component" value="Chromosome"/>
</dbReference>
<dbReference type="GeneID" id="76425200"/>
<dbReference type="InterPro" id="IPR029063">
    <property type="entry name" value="SAM-dependent_MTases_sf"/>
</dbReference>
<dbReference type="InterPro" id="IPR025714">
    <property type="entry name" value="Methyltranfer_dom"/>
</dbReference>
<dbReference type="GO" id="GO:0008168">
    <property type="term" value="F:methyltransferase activity"/>
    <property type="evidence" value="ECO:0007669"/>
    <property type="project" value="UniProtKB-KW"/>
</dbReference>
<dbReference type="RefSeq" id="WP_265581204.1">
    <property type="nucleotide sequence ID" value="NZ_CP036172.1"/>
</dbReference>
<sequence length="232" mass="26377">MKNFPDTTEESRHRWETNADFWDARMGDDSNFFHCSIVRPHTEVLLDIQEGDLVLDIACGNGNFSQRLAEKGAQVVAFDYSEKLVAHAKRRRSAYPAQISFHTCDATDKDQILSLAQGRSFDKAVANMAVMDIADIGPLLHGMYDMLKPGGIFVFSTHHPCFVRPEERYRTACTHEGVAIQGQPVLQLYYHRSLQDIFHQCFDAGFVLDGFYEETDDDAEKPVVIIVRLKKM</sequence>
<accession>A0A8A3S8V2</accession>
<keyword evidence="2" id="KW-0808">Transferase</keyword>
<evidence type="ECO:0000313" key="3">
    <source>
        <dbReference type="Proteomes" id="UP001042704"/>
    </source>
</evidence>
<dbReference type="EMBL" id="CP036172">
    <property type="protein sequence ID" value="QSZ68249.1"/>
    <property type="molecule type" value="Genomic_DNA"/>
</dbReference>